<dbReference type="SUPFAM" id="SSF90123">
    <property type="entry name" value="ABC transporter transmembrane region"/>
    <property type="match status" value="1"/>
</dbReference>
<dbReference type="CDD" id="cd03228">
    <property type="entry name" value="ABCC_MRP_Like"/>
    <property type="match status" value="1"/>
</dbReference>
<dbReference type="GO" id="GO:0005524">
    <property type="term" value="F:ATP binding"/>
    <property type="evidence" value="ECO:0007669"/>
    <property type="project" value="UniProtKB-KW"/>
</dbReference>
<dbReference type="PROSITE" id="PS50893">
    <property type="entry name" value="ABC_TRANSPORTER_2"/>
    <property type="match status" value="1"/>
</dbReference>
<dbReference type="SMART" id="SM00382">
    <property type="entry name" value="AAA"/>
    <property type="match status" value="1"/>
</dbReference>
<comment type="subcellular location">
    <subcellularLocation>
        <location evidence="1">Cell membrane</location>
        <topology evidence="1">Multi-pass membrane protein</topology>
    </subcellularLocation>
</comment>
<reference evidence="10" key="1">
    <citation type="journal article" date="2019" name="Int. J. Syst. Evol. Microbiol.">
        <title>The Global Catalogue of Microorganisms (GCM) 10K type strain sequencing project: providing services to taxonomists for standard genome sequencing and annotation.</title>
        <authorList>
            <consortium name="The Broad Institute Genomics Platform"/>
            <consortium name="The Broad Institute Genome Sequencing Center for Infectious Disease"/>
            <person name="Wu L."/>
            <person name="Ma J."/>
        </authorList>
    </citation>
    <scope>NUCLEOTIDE SEQUENCE [LARGE SCALE GENOMIC DNA]</scope>
    <source>
        <strain evidence="10">JCM 17027</strain>
    </source>
</reference>
<keyword evidence="10" id="KW-1185">Reference proteome</keyword>
<dbReference type="Proteomes" id="UP001500034">
    <property type="component" value="Unassembled WGS sequence"/>
</dbReference>
<dbReference type="PANTHER" id="PTHR43394">
    <property type="entry name" value="ATP-DEPENDENT PERMEASE MDL1, MITOCHONDRIAL"/>
    <property type="match status" value="1"/>
</dbReference>
<dbReference type="InterPro" id="IPR027417">
    <property type="entry name" value="P-loop_NTPase"/>
</dbReference>
<proteinExistence type="predicted"/>
<keyword evidence="4 9" id="KW-0067">ATP-binding</keyword>
<comment type="caution">
    <text evidence="9">The sequence shown here is derived from an EMBL/GenBank/DDBJ whole genome shotgun (WGS) entry which is preliminary data.</text>
</comment>
<evidence type="ECO:0000259" key="8">
    <source>
        <dbReference type="PROSITE" id="PS50893"/>
    </source>
</evidence>
<dbReference type="SUPFAM" id="SSF52540">
    <property type="entry name" value="P-loop containing nucleoside triphosphate hydrolases"/>
    <property type="match status" value="1"/>
</dbReference>
<dbReference type="InterPro" id="IPR003593">
    <property type="entry name" value="AAA+_ATPase"/>
</dbReference>
<evidence type="ECO:0000256" key="4">
    <source>
        <dbReference type="ARBA" id="ARBA00022840"/>
    </source>
</evidence>
<evidence type="ECO:0000256" key="5">
    <source>
        <dbReference type="ARBA" id="ARBA00022989"/>
    </source>
</evidence>
<dbReference type="Gene3D" id="3.40.50.300">
    <property type="entry name" value="P-loop containing nucleotide triphosphate hydrolases"/>
    <property type="match status" value="1"/>
</dbReference>
<evidence type="ECO:0000256" key="6">
    <source>
        <dbReference type="ARBA" id="ARBA00023136"/>
    </source>
</evidence>
<evidence type="ECO:0000256" key="3">
    <source>
        <dbReference type="ARBA" id="ARBA00022741"/>
    </source>
</evidence>
<keyword evidence="2 7" id="KW-0812">Transmembrane</keyword>
<name>A0ABP7S1N3_9ACTN</name>
<dbReference type="Pfam" id="PF00005">
    <property type="entry name" value="ABC_tran"/>
    <property type="match status" value="1"/>
</dbReference>
<evidence type="ECO:0000313" key="9">
    <source>
        <dbReference type="EMBL" id="GAA4005234.1"/>
    </source>
</evidence>
<feature type="transmembrane region" description="Helical" evidence="7">
    <location>
        <begin position="185"/>
        <end position="201"/>
    </location>
</feature>
<dbReference type="InterPro" id="IPR039421">
    <property type="entry name" value="Type_1_exporter"/>
</dbReference>
<evidence type="ECO:0000256" key="2">
    <source>
        <dbReference type="ARBA" id="ARBA00022692"/>
    </source>
</evidence>
<dbReference type="InterPro" id="IPR003439">
    <property type="entry name" value="ABC_transporter-like_ATP-bd"/>
</dbReference>
<keyword evidence="5 7" id="KW-1133">Transmembrane helix</keyword>
<evidence type="ECO:0000256" key="1">
    <source>
        <dbReference type="ARBA" id="ARBA00004651"/>
    </source>
</evidence>
<keyword evidence="6 7" id="KW-0472">Membrane</keyword>
<evidence type="ECO:0000256" key="7">
    <source>
        <dbReference type="SAM" id="Phobius"/>
    </source>
</evidence>
<gene>
    <name evidence="9" type="ORF">GCM10022384_59570</name>
</gene>
<dbReference type="RefSeq" id="WP_345596467.1">
    <property type="nucleotide sequence ID" value="NZ_BAABCQ010000169.1"/>
</dbReference>
<feature type="domain" description="ABC transporter" evidence="8">
    <location>
        <begin position="367"/>
        <end position="610"/>
    </location>
</feature>
<evidence type="ECO:0000313" key="10">
    <source>
        <dbReference type="Proteomes" id="UP001500034"/>
    </source>
</evidence>
<keyword evidence="3" id="KW-0547">Nucleotide-binding</keyword>
<dbReference type="EMBL" id="BAABCQ010000169">
    <property type="protein sequence ID" value="GAA4005234.1"/>
    <property type="molecule type" value="Genomic_DNA"/>
</dbReference>
<dbReference type="InterPro" id="IPR036640">
    <property type="entry name" value="ABC1_TM_sf"/>
</dbReference>
<sequence length="628" mass="68133">MKWAMVLEPMRRWAGQRASLGRERMELLQPLRTYRLMSAGLLVTHLLTAALPTASAVTIGWLTTRLAGVVRTDADAGTMTAPLLCVILLMLSEELMVACRDVLQRVLARHVDGRARERIRSLVTQPRGIVHMENAEYLDDVSRASAIGPGTFRSPGRAAVGQVLLTFRVLSACAAAVLLGIHFPLLAAGLLAASLLMRSVIRRQWMYLASVMSTGERGARRVRYWTDVAGGREAAKEVRLFGLAEWSVRRRTREALDAADALWQSRAQVLGRQWWTIGIALGSAAASLLIPGIAFRRGEISVGELMTCLTAAGVVFQISFMGMEAYDIEYGLDSVKALRRLEAQTESNGAAVAVDAPDSSRATPAEIVLEKVTFRYTGSDRPVLNNLDLRIHPGEVLAVVGHSGAGKTTLIKLLTGLYEPGDGRITVDGTDLSDIDAEAWRSRLTVVFQDFNRYPLSAAQNVAMGAPEALHDTTRAVRALAQISGGTLPASLPSGADTVLWSEQTGGVDLSGGQWQQVAVARAMFAAWHGRELIILDEPTAHLDVETESDFYQRVVAEVRGRSVVLISHRMSTVRHADRIVLLDGGRVAESGSHSELMAAGGEYARLFRLQAERFNGPDASVAEVRSA</sequence>
<feature type="transmembrane region" description="Helical" evidence="7">
    <location>
        <begin position="274"/>
        <end position="294"/>
    </location>
</feature>
<dbReference type="Gene3D" id="1.20.1560.10">
    <property type="entry name" value="ABC transporter type 1, transmembrane domain"/>
    <property type="match status" value="1"/>
</dbReference>
<protein>
    <submittedName>
        <fullName evidence="9">ABC transporter ATP-binding protein</fullName>
    </submittedName>
</protein>
<organism evidence="9 10">
    <name type="scientific">Streptomyces marokkonensis</name>
    <dbReference type="NCBI Taxonomy" id="324855"/>
    <lineage>
        <taxon>Bacteria</taxon>
        <taxon>Bacillati</taxon>
        <taxon>Actinomycetota</taxon>
        <taxon>Actinomycetes</taxon>
        <taxon>Kitasatosporales</taxon>
        <taxon>Streptomycetaceae</taxon>
        <taxon>Streptomyces</taxon>
    </lineage>
</organism>
<accession>A0ABP7S1N3</accession>
<dbReference type="PANTHER" id="PTHR43394:SF1">
    <property type="entry name" value="ATP-BINDING CASSETTE SUB-FAMILY B MEMBER 10, MITOCHONDRIAL"/>
    <property type="match status" value="1"/>
</dbReference>